<evidence type="ECO:0000313" key="13">
    <source>
        <dbReference type="EMBL" id="PFH35148.1"/>
    </source>
</evidence>
<dbReference type="OrthoDB" id="9993532at2759"/>
<keyword evidence="6 12" id="KW-1133">Transmembrane helix</keyword>
<keyword evidence="3" id="KW-1003">Cell membrane</keyword>
<dbReference type="Proteomes" id="UP000224006">
    <property type="component" value="Chromosome V"/>
</dbReference>
<evidence type="ECO:0000256" key="11">
    <source>
        <dbReference type="SAM" id="MobiDB-lite"/>
    </source>
</evidence>
<feature type="transmembrane region" description="Helical" evidence="12">
    <location>
        <begin position="35"/>
        <end position="58"/>
    </location>
</feature>
<evidence type="ECO:0000256" key="8">
    <source>
        <dbReference type="ARBA" id="ARBA00034739"/>
    </source>
</evidence>
<dbReference type="RefSeq" id="XP_029219157.1">
    <property type="nucleotide sequence ID" value="XM_029364449.1"/>
</dbReference>
<dbReference type="GO" id="GO:0005886">
    <property type="term" value="C:plasma membrane"/>
    <property type="evidence" value="ECO:0007669"/>
    <property type="project" value="UniProtKB-SubCell"/>
</dbReference>
<evidence type="ECO:0000256" key="12">
    <source>
        <dbReference type="SAM" id="Phobius"/>
    </source>
</evidence>
<comment type="similarity">
    <text evidence="8">Belongs to the TMEM147 family.</text>
</comment>
<feature type="transmembrane region" description="Helical" evidence="12">
    <location>
        <begin position="70"/>
        <end position="88"/>
    </location>
</feature>
<reference evidence="13 14" key="1">
    <citation type="submission" date="2017-09" db="EMBL/GenBank/DDBJ databases">
        <title>Genome sequencing of Besnoitia besnoiti strain Bb-Ger1.</title>
        <authorList>
            <person name="Schares G."/>
            <person name="Venepally P."/>
            <person name="Lorenzi H.A."/>
        </authorList>
    </citation>
    <scope>NUCLEOTIDE SEQUENCE [LARGE SCALE GENOMIC DNA]</scope>
    <source>
        <strain evidence="13 14">Bb-Ger1</strain>
    </source>
</reference>
<feature type="region of interest" description="Disordered" evidence="11">
    <location>
        <begin position="231"/>
        <end position="258"/>
    </location>
</feature>
<dbReference type="EMBL" id="NWUJ01000005">
    <property type="protein sequence ID" value="PFH35148.1"/>
    <property type="molecule type" value="Genomic_DNA"/>
</dbReference>
<keyword evidence="14" id="KW-1185">Reference proteome</keyword>
<feature type="transmembrane region" description="Helical" evidence="12">
    <location>
        <begin position="100"/>
        <end position="123"/>
    </location>
</feature>
<comment type="caution">
    <text evidence="13">The sequence shown here is derived from an EMBL/GenBank/DDBJ whole genome shotgun (WGS) entry which is preliminary data.</text>
</comment>
<dbReference type="PANTHER" id="PTHR12869:SF0">
    <property type="entry name" value="BOS COMPLEX SUBUNIT TMEM147"/>
    <property type="match status" value="1"/>
</dbReference>
<dbReference type="AlphaFoldDB" id="A0A2A9M9J3"/>
<evidence type="ECO:0000256" key="7">
    <source>
        <dbReference type="ARBA" id="ARBA00023136"/>
    </source>
</evidence>
<keyword evidence="5" id="KW-0256">Endoplasmic reticulum</keyword>
<dbReference type="GO" id="GO:0005789">
    <property type="term" value="C:endoplasmic reticulum membrane"/>
    <property type="evidence" value="ECO:0007669"/>
    <property type="project" value="UniProtKB-SubCell"/>
</dbReference>
<feature type="transmembrane region" description="Helical" evidence="12">
    <location>
        <begin position="171"/>
        <end position="191"/>
    </location>
</feature>
<accession>A0A2A9M9J3</accession>
<evidence type="ECO:0000256" key="1">
    <source>
        <dbReference type="ARBA" id="ARBA00004477"/>
    </source>
</evidence>
<feature type="transmembrane region" description="Helical" evidence="12">
    <location>
        <begin position="203"/>
        <end position="224"/>
    </location>
</feature>
<evidence type="ECO:0000256" key="6">
    <source>
        <dbReference type="ARBA" id="ARBA00022989"/>
    </source>
</evidence>
<dbReference type="PANTHER" id="PTHR12869">
    <property type="entry name" value="SMALL SEVEN TRANSMEMBRANE DOMAIN-CONTAINING PROTEIN"/>
    <property type="match status" value="1"/>
</dbReference>
<dbReference type="STRING" id="94643.A0A2A9M9J3"/>
<dbReference type="Pfam" id="PF09767">
    <property type="entry name" value="DUF2053"/>
    <property type="match status" value="1"/>
</dbReference>
<keyword evidence="7 12" id="KW-0472">Membrane</keyword>
<gene>
    <name evidence="13" type="ORF">BESB_060350</name>
</gene>
<evidence type="ECO:0000256" key="5">
    <source>
        <dbReference type="ARBA" id="ARBA00022824"/>
    </source>
</evidence>
<evidence type="ECO:0000256" key="2">
    <source>
        <dbReference type="ARBA" id="ARBA00004651"/>
    </source>
</evidence>
<proteinExistence type="inferred from homology"/>
<evidence type="ECO:0000256" key="3">
    <source>
        <dbReference type="ARBA" id="ARBA00022475"/>
    </source>
</evidence>
<dbReference type="VEuPathDB" id="ToxoDB:BESB_060350"/>
<feature type="transmembrane region" description="Helical" evidence="12">
    <location>
        <begin position="135"/>
        <end position="159"/>
    </location>
</feature>
<evidence type="ECO:0000313" key="14">
    <source>
        <dbReference type="Proteomes" id="UP000224006"/>
    </source>
</evidence>
<comment type="subcellular location">
    <subcellularLocation>
        <location evidence="2">Cell membrane</location>
        <topology evidence="2">Multi-pass membrane protein</topology>
    </subcellularLocation>
    <subcellularLocation>
        <location evidence="1">Endoplasmic reticulum membrane</location>
        <topology evidence="1">Multi-pass membrane protein</topology>
    </subcellularLocation>
</comment>
<dbReference type="InterPro" id="IPR019164">
    <property type="entry name" value="TMEM147"/>
</dbReference>
<keyword evidence="4 12" id="KW-0812">Transmembrane</keyword>
<protein>
    <recommendedName>
        <fullName evidence="9">BOS complex subunit TMEM147</fullName>
    </recommendedName>
    <alternativeName>
        <fullName evidence="10">Transmembrane protein 147</fullName>
    </alternativeName>
</protein>
<evidence type="ECO:0000256" key="4">
    <source>
        <dbReference type="ARBA" id="ARBA00022692"/>
    </source>
</evidence>
<sequence>MTILHFAACSVCCFGPNYAIYKGTEVSEQAGTMSLIAFSSVAYLLTQLLKSLIVASLVPATCHSYFVCEALTQVLLGALELMGLYFVVRHRTALAFDADSRLLSVGLGWSFAHSLFTNLLPVIASARTAAFHWKFFYGALSANVSTVSLMALTVLVFLATRRKQAQATATTASALAAVLLLFPFVSSRLVLGNTPATGPAGSPAWWALLVLQAAVAAAVAFAALQMYRPRANKSSSGPTAGAPMSSQSQGSGSSIKQE</sequence>
<evidence type="ECO:0000256" key="9">
    <source>
        <dbReference type="ARBA" id="ARBA00034846"/>
    </source>
</evidence>
<feature type="compositionally biased region" description="Low complexity" evidence="11">
    <location>
        <begin position="245"/>
        <end position="258"/>
    </location>
</feature>
<dbReference type="KEGG" id="bbes:BESB_060350"/>
<name>A0A2A9M9J3_BESBE</name>
<dbReference type="GeneID" id="40310963"/>
<organism evidence="13 14">
    <name type="scientific">Besnoitia besnoiti</name>
    <name type="common">Apicomplexan protozoan</name>
    <dbReference type="NCBI Taxonomy" id="94643"/>
    <lineage>
        <taxon>Eukaryota</taxon>
        <taxon>Sar</taxon>
        <taxon>Alveolata</taxon>
        <taxon>Apicomplexa</taxon>
        <taxon>Conoidasida</taxon>
        <taxon>Coccidia</taxon>
        <taxon>Eucoccidiorida</taxon>
        <taxon>Eimeriorina</taxon>
        <taxon>Sarcocystidae</taxon>
        <taxon>Besnoitia</taxon>
    </lineage>
</organism>
<evidence type="ECO:0000256" key="10">
    <source>
        <dbReference type="ARBA" id="ARBA00034899"/>
    </source>
</evidence>